<evidence type="ECO:0000256" key="1">
    <source>
        <dbReference type="SAM" id="Coils"/>
    </source>
</evidence>
<feature type="domain" description="GAF" evidence="3">
    <location>
        <begin position="218"/>
        <end position="370"/>
    </location>
</feature>
<dbReference type="Gene3D" id="3.30.450.40">
    <property type="match status" value="1"/>
</dbReference>
<dbReference type="RefSeq" id="WP_320005002.1">
    <property type="nucleotide sequence ID" value="NZ_JAUHJS010000007.1"/>
</dbReference>
<dbReference type="SUPFAM" id="SSF47384">
    <property type="entry name" value="Homodimeric domain of signal transducing histidine kinase"/>
    <property type="match status" value="1"/>
</dbReference>
<feature type="transmembrane region" description="Helical" evidence="2">
    <location>
        <begin position="148"/>
        <end position="173"/>
    </location>
</feature>
<evidence type="ECO:0000313" key="5">
    <source>
        <dbReference type="Proteomes" id="UP001168552"/>
    </source>
</evidence>
<reference evidence="4" key="1">
    <citation type="submission" date="2023-06" db="EMBL/GenBank/DDBJ databases">
        <title>Cytophagales bacterium Strain LB-30, isolated from soil.</title>
        <authorList>
            <person name="Liu B."/>
        </authorList>
    </citation>
    <scope>NUCLEOTIDE SEQUENCE</scope>
    <source>
        <strain evidence="4">LB-30</strain>
    </source>
</reference>
<dbReference type="Pfam" id="PF01590">
    <property type="entry name" value="GAF"/>
    <property type="match status" value="1"/>
</dbReference>
<keyword evidence="1" id="KW-0175">Coiled coil</keyword>
<dbReference type="InterPro" id="IPR036097">
    <property type="entry name" value="HisK_dim/P_sf"/>
</dbReference>
<evidence type="ECO:0000256" key="2">
    <source>
        <dbReference type="SAM" id="Phobius"/>
    </source>
</evidence>
<evidence type="ECO:0000313" key="4">
    <source>
        <dbReference type="EMBL" id="MDN4166464.1"/>
    </source>
</evidence>
<dbReference type="InterPro" id="IPR029016">
    <property type="entry name" value="GAF-like_dom_sf"/>
</dbReference>
<keyword evidence="2" id="KW-1133">Transmembrane helix</keyword>
<protein>
    <submittedName>
        <fullName evidence="4">GAF domain-containing protein</fullName>
    </submittedName>
</protein>
<dbReference type="EMBL" id="JAUHJS010000007">
    <property type="protein sequence ID" value="MDN4166464.1"/>
    <property type="molecule type" value="Genomic_DNA"/>
</dbReference>
<evidence type="ECO:0000259" key="3">
    <source>
        <dbReference type="SMART" id="SM00065"/>
    </source>
</evidence>
<accession>A0ABT8F899</accession>
<keyword evidence="2" id="KW-0472">Membrane</keyword>
<feature type="transmembrane region" description="Helical" evidence="2">
    <location>
        <begin position="122"/>
        <end position="142"/>
    </location>
</feature>
<keyword evidence="5" id="KW-1185">Reference proteome</keyword>
<feature type="transmembrane region" description="Helical" evidence="2">
    <location>
        <begin position="20"/>
        <end position="41"/>
    </location>
</feature>
<dbReference type="Gene3D" id="1.10.287.130">
    <property type="match status" value="1"/>
</dbReference>
<feature type="coiled-coil region" evidence="1">
    <location>
        <begin position="372"/>
        <end position="424"/>
    </location>
</feature>
<proteinExistence type="predicted"/>
<name>A0ABT8F899_9BACT</name>
<dbReference type="SUPFAM" id="SSF55781">
    <property type="entry name" value="GAF domain-like"/>
    <property type="match status" value="1"/>
</dbReference>
<feature type="transmembrane region" description="Helical" evidence="2">
    <location>
        <begin position="96"/>
        <end position="115"/>
    </location>
</feature>
<organism evidence="4 5">
    <name type="scientific">Shiella aurantiaca</name>
    <dbReference type="NCBI Taxonomy" id="3058365"/>
    <lineage>
        <taxon>Bacteria</taxon>
        <taxon>Pseudomonadati</taxon>
        <taxon>Bacteroidota</taxon>
        <taxon>Cytophagia</taxon>
        <taxon>Cytophagales</taxon>
        <taxon>Shiellaceae</taxon>
        <taxon>Shiella</taxon>
    </lineage>
</organism>
<dbReference type="Proteomes" id="UP001168552">
    <property type="component" value="Unassembled WGS sequence"/>
</dbReference>
<feature type="transmembrane region" description="Helical" evidence="2">
    <location>
        <begin position="72"/>
        <end position="90"/>
    </location>
</feature>
<keyword evidence="2" id="KW-0812">Transmembrane</keyword>
<dbReference type="InterPro" id="IPR003018">
    <property type="entry name" value="GAF"/>
</dbReference>
<comment type="caution">
    <text evidence="4">The sequence shown here is derived from an EMBL/GenBank/DDBJ whole genome shotgun (WGS) entry which is preliminary data.</text>
</comment>
<gene>
    <name evidence="4" type="ORF">QWY31_13220</name>
</gene>
<sequence length="506" mass="57543">MSRLKKILNTDYNVRSPKIVESAIIMQCILLGIYTLVELIFDFPSTRVSLLAPFLGLSLLSYGAFKKNIYPQWQGQIVVAILFSLLQANLFAKPDIFHSIVYWFPFVPVVALIVSNMRSAQIWLLIVWIFVCVDALYCWIQIGSSYTVNIQVIAFLLTGLIFSLAAFCVVYLLNKLLGDAYVDSVKESDQVKQLKEKLFQYQIALYKIAQDPAVRNGQLSTLYQKVSMMAAQQLGISRVSIWLLEEAPLAIRRKFLYQTQQTSEQEEAILTAELYAPYFEAIREEKYIAADDALSHPATRGFGPGYLKPLGIFSLLDCPILADGKILGVICCEQQQQARKWSVEEILFVQSLADLISLAQKSHQTLQLFRELKSSNNQLLEKSNEIETMNEELSSLNEELSTLNESLEEQVKIRTSELEKQNTQLTEYAFINSHILRAPLSRILGLSQLIRQNPTYASDPQLINGLIASSEELDIVIRRISDLLYDGHNFSREDIKEMIARNLKEE</sequence>
<dbReference type="SMART" id="SM00065">
    <property type="entry name" value="GAF"/>
    <property type="match status" value="1"/>
</dbReference>